<keyword evidence="4" id="KW-0067">ATP-binding</keyword>
<sequence length="352" mass="39069">MIEVENLCKIYGSTPALQDVSFSVEAGEILGFLGPNGAGKTTTLRILSGYLPATSGTAKIAGYDVHEQSIAVRQRIGYLPENPPLYPEMSVESFLYFVARIKRVVAGDRRPNVEAALKKCGLWERRKSLIRKLSKGYRQRVGIAQALVHDPPVIVLDEPTVGLDPRQIIEVRNLIKSLAGDHTIVLSTHILPEVSMTCNRVTIINRGQVVATGTPETLMEELTAGSGYELELDSTIDPEKLTRLEQISGVRSLQYLPESLEDRRQIQIFCEPNSEPGPEIVAACVSCGFNLYEMRRTRASLEDVFLELTTQQVTPTAEDMIEVEETQPEVPEPLDEKLDPVDNNQQDIDEPD</sequence>
<dbReference type="PANTHER" id="PTHR43335:SF4">
    <property type="entry name" value="ABC TRANSPORTER, ATP-BINDING PROTEIN"/>
    <property type="match status" value="1"/>
</dbReference>
<dbReference type="Gene3D" id="3.40.50.300">
    <property type="entry name" value="P-loop containing nucleotide triphosphate hydrolases"/>
    <property type="match status" value="1"/>
</dbReference>
<dbReference type="PANTHER" id="PTHR43335">
    <property type="entry name" value="ABC TRANSPORTER, ATP-BINDING PROTEIN"/>
    <property type="match status" value="1"/>
</dbReference>
<dbReference type="EMBL" id="AUZM01000039">
    <property type="protein sequence ID" value="ERT06248.1"/>
    <property type="molecule type" value="Genomic_DNA"/>
</dbReference>
<dbReference type="CDD" id="cd03230">
    <property type="entry name" value="ABC_DR_subfamily_A"/>
    <property type="match status" value="1"/>
</dbReference>
<dbReference type="GO" id="GO:0005524">
    <property type="term" value="F:ATP binding"/>
    <property type="evidence" value="ECO:0007669"/>
    <property type="project" value="UniProtKB-KW"/>
</dbReference>
<dbReference type="RefSeq" id="WP_023067471.1">
    <property type="nucleotide sequence ID" value="NZ_AUZM01000039.1"/>
</dbReference>
<evidence type="ECO:0000256" key="1">
    <source>
        <dbReference type="ARBA" id="ARBA00005417"/>
    </source>
</evidence>
<dbReference type="SMART" id="SM00382">
    <property type="entry name" value="AAA"/>
    <property type="match status" value="1"/>
</dbReference>
<dbReference type="PATRIC" id="fig|1348334.3.peg.3649"/>
<keyword evidence="8" id="KW-1185">Reference proteome</keyword>
<reference evidence="7 8" key="1">
    <citation type="journal article" date="2013" name="Front. Microbiol.">
        <title>Comparative genomic analyses of the cyanobacterium, Lyngbya aestuarii BL J, a powerful hydrogen producer.</title>
        <authorList>
            <person name="Kothari A."/>
            <person name="Vaughn M."/>
            <person name="Garcia-Pichel F."/>
        </authorList>
    </citation>
    <scope>NUCLEOTIDE SEQUENCE [LARGE SCALE GENOMIC DNA]</scope>
    <source>
        <strain evidence="7 8">BL J</strain>
    </source>
</reference>
<evidence type="ECO:0000256" key="2">
    <source>
        <dbReference type="ARBA" id="ARBA00022448"/>
    </source>
</evidence>
<dbReference type="AlphaFoldDB" id="U7QEC1"/>
<dbReference type="GO" id="GO:0016887">
    <property type="term" value="F:ATP hydrolysis activity"/>
    <property type="evidence" value="ECO:0007669"/>
    <property type="project" value="InterPro"/>
</dbReference>
<feature type="region of interest" description="Disordered" evidence="5">
    <location>
        <begin position="321"/>
        <end position="352"/>
    </location>
</feature>
<dbReference type="Proteomes" id="UP000017127">
    <property type="component" value="Unassembled WGS sequence"/>
</dbReference>
<evidence type="ECO:0000259" key="6">
    <source>
        <dbReference type="PROSITE" id="PS50893"/>
    </source>
</evidence>
<keyword evidence="3" id="KW-0547">Nucleotide-binding</keyword>
<dbReference type="PROSITE" id="PS50893">
    <property type="entry name" value="ABC_TRANSPORTER_2"/>
    <property type="match status" value="1"/>
</dbReference>
<evidence type="ECO:0000313" key="8">
    <source>
        <dbReference type="Proteomes" id="UP000017127"/>
    </source>
</evidence>
<dbReference type="InterPro" id="IPR003593">
    <property type="entry name" value="AAA+_ATPase"/>
</dbReference>
<proteinExistence type="inferred from homology"/>
<feature type="domain" description="ABC transporter" evidence="6">
    <location>
        <begin position="2"/>
        <end position="231"/>
    </location>
</feature>
<evidence type="ECO:0000313" key="7">
    <source>
        <dbReference type="EMBL" id="ERT06248.1"/>
    </source>
</evidence>
<protein>
    <submittedName>
        <fullName evidence="7">ABC transporter family protein</fullName>
    </submittedName>
</protein>
<name>U7QEC1_9CYAN</name>
<keyword evidence="2" id="KW-0813">Transport</keyword>
<evidence type="ECO:0000256" key="3">
    <source>
        <dbReference type="ARBA" id="ARBA00022741"/>
    </source>
</evidence>
<comment type="caution">
    <text evidence="7">The sequence shown here is derived from an EMBL/GenBank/DDBJ whole genome shotgun (WGS) entry which is preliminary data.</text>
</comment>
<comment type="similarity">
    <text evidence="1">Belongs to the ABC transporter superfamily.</text>
</comment>
<accession>U7QEC1</accession>
<dbReference type="InterPro" id="IPR027417">
    <property type="entry name" value="P-loop_NTPase"/>
</dbReference>
<evidence type="ECO:0000256" key="5">
    <source>
        <dbReference type="SAM" id="MobiDB-lite"/>
    </source>
</evidence>
<dbReference type="OrthoDB" id="9804819at2"/>
<dbReference type="Pfam" id="PF00005">
    <property type="entry name" value="ABC_tran"/>
    <property type="match status" value="1"/>
</dbReference>
<dbReference type="SUPFAM" id="SSF52540">
    <property type="entry name" value="P-loop containing nucleoside triphosphate hydrolases"/>
    <property type="match status" value="1"/>
</dbReference>
<gene>
    <name evidence="7" type="ORF">M595_3771</name>
</gene>
<dbReference type="InterPro" id="IPR003439">
    <property type="entry name" value="ABC_transporter-like_ATP-bd"/>
</dbReference>
<organism evidence="7 8">
    <name type="scientific">Lyngbya aestuarii BL J</name>
    <dbReference type="NCBI Taxonomy" id="1348334"/>
    <lineage>
        <taxon>Bacteria</taxon>
        <taxon>Bacillati</taxon>
        <taxon>Cyanobacteriota</taxon>
        <taxon>Cyanophyceae</taxon>
        <taxon>Oscillatoriophycideae</taxon>
        <taxon>Oscillatoriales</taxon>
        <taxon>Microcoleaceae</taxon>
        <taxon>Lyngbya</taxon>
    </lineage>
</organism>
<evidence type="ECO:0000256" key="4">
    <source>
        <dbReference type="ARBA" id="ARBA00022840"/>
    </source>
</evidence>